<organism evidence="2 3">
    <name type="scientific">Croceibacterium salegens</name>
    <dbReference type="NCBI Taxonomy" id="1737568"/>
    <lineage>
        <taxon>Bacteria</taxon>
        <taxon>Pseudomonadati</taxon>
        <taxon>Pseudomonadota</taxon>
        <taxon>Alphaproteobacteria</taxon>
        <taxon>Sphingomonadales</taxon>
        <taxon>Erythrobacteraceae</taxon>
        <taxon>Croceibacterium</taxon>
    </lineage>
</organism>
<proteinExistence type="predicted"/>
<feature type="transmembrane region" description="Helical" evidence="1">
    <location>
        <begin position="16"/>
        <end position="33"/>
    </location>
</feature>
<gene>
    <name evidence="2" type="ORF">GRI89_00880</name>
</gene>
<reference evidence="2 3" key="1">
    <citation type="submission" date="2019-12" db="EMBL/GenBank/DDBJ databases">
        <title>Genomic-based taxomic classification of the family Erythrobacteraceae.</title>
        <authorList>
            <person name="Xu L."/>
        </authorList>
    </citation>
    <scope>NUCLEOTIDE SEQUENCE [LARGE SCALE GENOMIC DNA]</scope>
    <source>
        <strain evidence="2 3">MCCC 1K01500</strain>
    </source>
</reference>
<feature type="transmembrane region" description="Helical" evidence="1">
    <location>
        <begin position="314"/>
        <end position="338"/>
    </location>
</feature>
<dbReference type="AlphaFoldDB" id="A0A6I4ST03"/>
<dbReference type="InterPro" id="IPR025291">
    <property type="entry name" value="DUF4153"/>
</dbReference>
<feature type="transmembrane region" description="Helical" evidence="1">
    <location>
        <begin position="134"/>
        <end position="158"/>
    </location>
</feature>
<protein>
    <submittedName>
        <fullName evidence="2">DUF4153 domain-containing protein</fullName>
    </submittedName>
</protein>
<comment type="caution">
    <text evidence="2">The sequence shown here is derived from an EMBL/GenBank/DDBJ whole genome shotgun (WGS) entry which is preliminary data.</text>
</comment>
<dbReference type="OrthoDB" id="7402611at2"/>
<feature type="transmembrane region" description="Helical" evidence="1">
    <location>
        <begin position="69"/>
        <end position="87"/>
    </location>
</feature>
<dbReference type="EMBL" id="WTYM01000021">
    <property type="protein sequence ID" value="MXO58100.1"/>
    <property type="molecule type" value="Genomic_DNA"/>
</dbReference>
<feature type="transmembrane region" description="Helical" evidence="1">
    <location>
        <begin position="207"/>
        <end position="233"/>
    </location>
</feature>
<evidence type="ECO:0000313" key="3">
    <source>
        <dbReference type="Proteomes" id="UP000433652"/>
    </source>
</evidence>
<feature type="transmembrane region" description="Helical" evidence="1">
    <location>
        <begin position="245"/>
        <end position="265"/>
    </location>
</feature>
<sequence length="554" mass="59352">MDGTEGNHIDWPLRPWILAALLGAAGLLVWTFADKGNDVPWRMAATAFVFFGAIAAAFTIERDNWKQPLVFALVVGLVMAGLAWRAVSAGDHYAVPQYGFIAGVISTGLALPLFQSGFHRTRFATPYQAVHYNVWSDALSAGGSMVFVGASWLVLLVLAALFELLKIRFLFDLMDDGWFAWTFSGVAFGAALGILRGQLKILGTLQAVVMTVLSVLAVPLALGLVLFLVAMIVSGPEVLWQATQSATPILLACAAGSWVLANAILRDSDTEMSGNPVLRWASIALAAAILPLTVFAAISLGTRISQHGLSPERIWGLIAIAVACAYGLAWLVALLRGWKGGWGERLRRANLHLAAVICVFAFILALPILDFGRIAAGNQLQRLARGHVSPEDFDYTALRWDFGDAGREALARLAKNKDAKVAELAAAALAQKERAYSGFVGKNKTRADFNLRVQPDDAEIREGVLDYLVTHPYDCEDRCVVLDLGEASGGGRRLALVRGSGYTLMNLKPGTGLEPEELGAIELPTLGPDSVVEVGEGRVIRIDGKVVGPAIGDN</sequence>
<keyword evidence="1" id="KW-0812">Transmembrane</keyword>
<feature type="transmembrane region" description="Helical" evidence="1">
    <location>
        <begin position="39"/>
        <end position="60"/>
    </location>
</feature>
<dbReference type="RefSeq" id="WP_159791380.1">
    <property type="nucleotide sequence ID" value="NZ_WTYM01000021.1"/>
</dbReference>
<evidence type="ECO:0000313" key="2">
    <source>
        <dbReference type="EMBL" id="MXO58100.1"/>
    </source>
</evidence>
<keyword evidence="3" id="KW-1185">Reference proteome</keyword>
<evidence type="ECO:0000256" key="1">
    <source>
        <dbReference type="SAM" id="Phobius"/>
    </source>
</evidence>
<keyword evidence="1" id="KW-0472">Membrane</keyword>
<accession>A0A6I4ST03</accession>
<dbReference type="Pfam" id="PF13687">
    <property type="entry name" value="DUF4153"/>
    <property type="match status" value="1"/>
</dbReference>
<feature type="transmembrane region" description="Helical" evidence="1">
    <location>
        <begin position="178"/>
        <end position="195"/>
    </location>
</feature>
<keyword evidence="1" id="KW-1133">Transmembrane helix</keyword>
<dbReference type="Proteomes" id="UP000433652">
    <property type="component" value="Unassembled WGS sequence"/>
</dbReference>
<feature type="transmembrane region" description="Helical" evidence="1">
    <location>
        <begin position="93"/>
        <end position="114"/>
    </location>
</feature>
<feature type="transmembrane region" description="Helical" evidence="1">
    <location>
        <begin position="277"/>
        <end position="302"/>
    </location>
</feature>
<feature type="transmembrane region" description="Helical" evidence="1">
    <location>
        <begin position="350"/>
        <end position="369"/>
    </location>
</feature>
<name>A0A6I4ST03_9SPHN</name>